<sequence>MATKQTKSNGSSPKLGFEEKLWQAADKLRGHLDAAEYKHVVLGLIFLKYISDAFNELYEKLAEDEYADPEDRDEYKAENIFYVPQPARWLHFQSNAKNIKIGELIDLGMDAIEKENPSLKGVLPKEYGKPALDKRLLGELIDLIGTIGLGDAESRSKDILGRVYEYFLGQFASAEKKNGGQFYTPRCVVQLLVEMLEPYKGRVYDPCCGSGGMFVQSEKFVESHGGNVGDISIYGQESNPTTWKLCKMNLAIRGIEGNIGLQNADTFRSDLHKDLRADYILANPPFNMSDWGGEALQEDGRWLYGTPSAGNANYAWIQHIISHLAPLGYAGFVLANGSMSSNQSGEGEIRKALIEADLVDCMVALPGQLFYNTQIPACLWFLTRSKSGGKFRKRRGETLFIDGRKLGVLIDRVHRDLTQEEITRIAQTYYNWRGSGQGEYIDVPGFCKSASFEEIKGHGYVLTPGRYVGAEEVEDDDESFEEKMLHLTAKLEQQFTESAKLEAMIRENLRGLGYNMERG</sequence>
<organism evidence="10 11">
    <name type="scientific">Cuspidothrix issatschenkoi CHARLIE-1</name>
    <dbReference type="NCBI Taxonomy" id="2052836"/>
    <lineage>
        <taxon>Bacteria</taxon>
        <taxon>Bacillati</taxon>
        <taxon>Cyanobacteriota</taxon>
        <taxon>Cyanophyceae</taxon>
        <taxon>Nostocales</taxon>
        <taxon>Aphanizomenonaceae</taxon>
        <taxon>Cuspidothrix</taxon>
    </lineage>
</organism>
<dbReference type="EMBL" id="PGEM01000133">
    <property type="protein sequence ID" value="PPJ62227.1"/>
    <property type="molecule type" value="Genomic_DNA"/>
</dbReference>
<dbReference type="PANTHER" id="PTHR42998">
    <property type="entry name" value="TYPE I RESTRICTION ENZYME HINDVIIP M PROTEIN-RELATED"/>
    <property type="match status" value="1"/>
</dbReference>
<name>A0A2S6CRB1_9CYAN</name>
<dbReference type="Proteomes" id="UP000239589">
    <property type="component" value="Unassembled WGS sequence"/>
</dbReference>
<dbReference type="InterPro" id="IPR022749">
    <property type="entry name" value="D12N6_MeTrfase_N"/>
</dbReference>
<evidence type="ECO:0000259" key="8">
    <source>
        <dbReference type="Pfam" id="PF02384"/>
    </source>
</evidence>
<keyword evidence="3 10" id="KW-0489">Methyltransferase</keyword>
<dbReference type="InterPro" id="IPR003356">
    <property type="entry name" value="DNA_methylase_A-5"/>
</dbReference>
<evidence type="ECO:0000256" key="2">
    <source>
        <dbReference type="ARBA" id="ARBA00011900"/>
    </source>
</evidence>
<gene>
    <name evidence="10" type="ORF">CUN59_16615</name>
</gene>
<evidence type="ECO:0000256" key="1">
    <source>
        <dbReference type="ARBA" id="ARBA00006594"/>
    </source>
</evidence>
<accession>A0A2S6CRB1</accession>
<evidence type="ECO:0000256" key="7">
    <source>
        <dbReference type="ARBA" id="ARBA00047942"/>
    </source>
</evidence>
<dbReference type="AlphaFoldDB" id="A0A2S6CRB1"/>
<dbReference type="Pfam" id="PF02384">
    <property type="entry name" value="N6_Mtase"/>
    <property type="match status" value="1"/>
</dbReference>
<dbReference type="RefSeq" id="WP_104388883.1">
    <property type="nucleotide sequence ID" value="NZ_PGEM01000133.1"/>
</dbReference>
<dbReference type="PANTHER" id="PTHR42998:SF1">
    <property type="entry name" value="TYPE I RESTRICTION ENZYME HINDI METHYLASE SUBUNIT"/>
    <property type="match status" value="1"/>
</dbReference>
<dbReference type="PRINTS" id="PR00507">
    <property type="entry name" value="N12N6MTFRASE"/>
</dbReference>
<dbReference type="Gene3D" id="1.20.1260.30">
    <property type="match status" value="1"/>
</dbReference>
<keyword evidence="6" id="KW-0680">Restriction system</keyword>
<evidence type="ECO:0000256" key="6">
    <source>
        <dbReference type="ARBA" id="ARBA00022747"/>
    </source>
</evidence>
<comment type="catalytic activity">
    <reaction evidence="7">
        <text>a 2'-deoxyadenosine in DNA + S-adenosyl-L-methionine = an N(6)-methyl-2'-deoxyadenosine in DNA + S-adenosyl-L-homocysteine + H(+)</text>
        <dbReference type="Rhea" id="RHEA:15197"/>
        <dbReference type="Rhea" id="RHEA-COMP:12418"/>
        <dbReference type="Rhea" id="RHEA-COMP:12419"/>
        <dbReference type="ChEBI" id="CHEBI:15378"/>
        <dbReference type="ChEBI" id="CHEBI:57856"/>
        <dbReference type="ChEBI" id="CHEBI:59789"/>
        <dbReference type="ChEBI" id="CHEBI:90615"/>
        <dbReference type="ChEBI" id="CHEBI:90616"/>
        <dbReference type="EC" id="2.1.1.72"/>
    </reaction>
</comment>
<dbReference type="GO" id="GO:0003677">
    <property type="term" value="F:DNA binding"/>
    <property type="evidence" value="ECO:0007669"/>
    <property type="project" value="InterPro"/>
</dbReference>
<evidence type="ECO:0000259" key="9">
    <source>
        <dbReference type="Pfam" id="PF12161"/>
    </source>
</evidence>
<proteinExistence type="inferred from homology"/>
<comment type="caution">
    <text evidence="10">The sequence shown here is derived from an EMBL/GenBank/DDBJ whole genome shotgun (WGS) entry which is preliminary data.</text>
</comment>
<evidence type="ECO:0000256" key="5">
    <source>
        <dbReference type="ARBA" id="ARBA00022691"/>
    </source>
</evidence>
<reference evidence="10 11" key="1">
    <citation type="submission" date="2018-02" db="EMBL/GenBank/DDBJ databases">
        <title>Discovery of a pederin family compound in a non-symbiotic bloom-forming cyanobacterium.</title>
        <authorList>
            <person name="Kust A."/>
            <person name="Mares J."/>
            <person name="Jokela J."/>
            <person name="Urajova P."/>
            <person name="Hajek J."/>
            <person name="Saurav K."/>
            <person name="Voracova K."/>
            <person name="Fewer D.P."/>
            <person name="Haapaniemi E."/>
            <person name="Permi P."/>
            <person name="Rehakova K."/>
            <person name="Sivonen K."/>
            <person name="Hrouzek P."/>
        </authorList>
    </citation>
    <scope>NUCLEOTIDE SEQUENCE [LARGE SCALE GENOMIC DNA]</scope>
    <source>
        <strain evidence="10 11">CHARLIE-1</strain>
    </source>
</reference>
<feature type="domain" description="DNA methylase adenine-specific" evidence="8">
    <location>
        <begin position="156"/>
        <end position="476"/>
    </location>
</feature>
<evidence type="ECO:0000256" key="3">
    <source>
        <dbReference type="ARBA" id="ARBA00022603"/>
    </source>
</evidence>
<evidence type="ECO:0000313" key="10">
    <source>
        <dbReference type="EMBL" id="PPJ62227.1"/>
    </source>
</evidence>
<keyword evidence="11" id="KW-1185">Reference proteome</keyword>
<dbReference type="SUPFAM" id="SSF53335">
    <property type="entry name" value="S-adenosyl-L-methionine-dependent methyltransferases"/>
    <property type="match status" value="1"/>
</dbReference>
<dbReference type="EC" id="2.1.1.72" evidence="2"/>
<dbReference type="Pfam" id="PF12161">
    <property type="entry name" value="HsdM_N"/>
    <property type="match status" value="1"/>
</dbReference>
<dbReference type="GO" id="GO:0032259">
    <property type="term" value="P:methylation"/>
    <property type="evidence" value="ECO:0007669"/>
    <property type="project" value="UniProtKB-KW"/>
</dbReference>
<keyword evidence="5" id="KW-0949">S-adenosyl-L-methionine</keyword>
<dbReference type="InterPro" id="IPR038333">
    <property type="entry name" value="T1MK-like_N_sf"/>
</dbReference>
<dbReference type="Gene3D" id="3.40.50.150">
    <property type="entry name" value="Vaccinia Virus protein VP39"/>
    <property type="match status" value="1"/>
</dbReference>
<evidence type="ECO:0000313" key="11">
    <source>
        <dbReference type="Proteomes" id="UP000239589"/>
    </source>
</evidence>
<dbReference type="GO" id="GO:0008170">
    <property type="term" value="F:N-methyltransferase activity"/>
    <property type="evidence" value="ECO:0007669"/>
    <property type="project" value="InterPro"/>
</dbReference>
<dbReference type="OrthoDB" id="467945at2"/>
<protein>
    <recommendedName>
        <fullName evidence="2">site-specific DNA-methyltransferase (adenine-specific)</fullName>
        <ecNumber evidence="2">2.1.1.72</ecNumber>
    </recommendedName>
</protein>
<dbReference type="GO" id="GO:0009007">
    <property type="term" value="F:site-specific DNA-methyltransferase (adenine-specific) activity"/>
    <property type="evidence" value="ECO:0007669"/>
    <property type="project" value="UniProtKB-EC"/>
</dbReference>
<dbReference type="InterPro" id="IPR029063">
    <property type="entry name" value="SAM-dependent_MTases_sf"/>
</dbReference>
<evidence type="ECO:0000256" key="4">
    <source>
        <dbReference type="ARBA" id="ARBA00022679"/>
    </source>
</evidence>
<dbReference type="GO" id="GO:0009307">
    <property type="term" value="P:DNA restriction-modification system"/>
    <property type="evidence" value="ECO:0007669"/>
    <property type="project" value="UniProtKB-KW"/>
</dbReference>
<comment type="similarity">
    <text evidence="1">Belongs to the N(4)/N(6)-methyltransferase family.</text>
</comment>
<feature type="domain" description="N6 adenine-specific DNA methyltransferase N-terminal" evidence="9">
    <location>
        <begin position="18"/>
        <end position="144"/>
    </location>
</feature>
<keyword evidence="4" id="KW-0808">Transferase</keyword>
<dbReference type="InterPro" id="IPR052916">
    <property type="entry name" value="Type-I_RE_MTase_Subunit"/>
</dbReference>